<dbReference type="SUPFAM" id="SSF51430">
    <property type="entry name" value="NAD(P)-linked oxidoreductase"/>
    <property type="match status" value="1"/>
</dbReference>
<gene>
    <name evidence="2" type="ORF">HOLleu_24938</name>
</gene>
<dbReference type="Pfam" id="PF00248">
    <property type="entry name" value="Aldo_ket_red"/>
    <property type="match status" value="1"/>
</dbReference>
<accession>A0A9Q1BS50</accession>
<dbReference type="AlphaFoldDB" id="A0A9Q1BS50"/>
<dbReference type="EMBL" id="JAIZAY010000012">
    <property type="protein sequence ID" value="KAJ8031674.1"/>
    <property type="molecule type" value="Genomic_DNA"/>
</dbReference>
<dbReference type="GO" id="GO:0016491">
    <property type="term" value="F:oxidoreductase activity"/>
    <property type="evidence" value="ECO:0007669"/>
    <property type="project" value="InterPro"/>
</dbReference>
<reference evidence="2" key="1">
    <citation type="submission" date="2021-10" db="EMBL/GenBank/DDBJ databases">
        <title>Tropical sea cucumber genome reveals ecological adaptation and Cuvierian tubules defense mechanism.</title>
        <authorList>
            <person name="Chen T."/>
        </authorList>
    </citation>
    <scope>NUCLEOTIDE SEQUENCE</scope>
    <source>
        <strain evidence="2">Nanhai2018</strain>
        <tissue evidence="2">Muscle</tissue>
    </source>
</reference>
<evidence type="ECO:0000313" key="3">
    <source>
        <dbReference type="Proteomes" id="UP001152320"/>
    </source>
</evidence>
<evidence type="ECO:0000259" key="1">
    <source>
        <dbReference type="Pfam" id="PF00248"/>
    </source>
</evidence>
<dbReference type="PRINTS" id="PR00069">
    <property type="entry name" value="ALDKETRDTASE"/>
</dbReference>
<dbReference type="InterPro" id="IPR020471">
    <property type="entry name" value="AKR"/>
</dbReference>
<keyword evidence="3" id="KW-1185">Reference proteome</keyword>
<dbReference type="PROSITE" id="PS00062">
    <property type="entry name" value="ALDOKETO_REDUCTASE_2"/>
    <property type="match status" value="1"/>
</dbReference>
<organism evidence="2 3">
    <name type="scientific">Holothuria leucospilota</name>
    <name type="common">Black long sea cucumber</name>
    <name type="synonym">Mertensiothuria leucospilota</name>
    <dbReference type="NCBI Taxonomy" id="206669"/>
    <lineage>
        <taxon>Eukaryota</taxon>
        <taxon>Metazoa</taxon>
        <taxon>Echinodermata</taxon>
        <taxon>Eleutherozoa</taxon>
        <taxon>Echinozoa</taxon>
        <taxon>Holothuroidea</taxon>
        <taxon>Aspidochirotacea</taxon>
        <taxon>Aspidochirotida</taxon>
        <taxon>Holothuriidae</taxon>
        <taxon>Holothuria</taxon>
    </lineage>
</organism>
<evidence type="ECO:0000313" key="2">
    <source>
        <dbReference type="EMBL" id="KAJ8031674.1"/>
    </source>
</evidence>
<dbReference type="InterPro" id="IPR036812">
    <property type="entry name" value="NAD(P)_OxRdtase_dom_sf"/>
</dbReference>
<name>A0A9Q1BS50_HOLLE</name>
<comment type="caution">
    <text evidence="2">The sequence shown here is derived from an EMBL/GenBank/DDBJ whole genome shotgun (WGS) entry which is preliminary data.</text>
</comment>
<protein>
    <submittedName>
        <fullName evidence="2">Alcohol dehydrogenase [NADP(+)]</fullName>
    </submittedName>
</protein>
<dbReference type="CDD" id="cd19071">
    <property type="entry name" value="AKR_AKR1-5-like"/>
    <property type="match status" value="1"/>
</dbReference>
<dbReference type="OrthoDB" id="416253at2759"/>
<dbReference type="Gene3D" id="3.20.20.100">
    <property type="entry name" value="NADP-dependent oxidoreductase domain"/>
    <property type="match status" value="1"/>
</dbReference>
<dbReference type="InterPro" id="IPR018170">
    <property type="entry name" value="Aldo/ket_reductase_CS"/>
</dbReference>
<sequence length="204" mass="22758">MFTKYQKQNNQRHIISYLWFTFSKLWAIFHKPEKVEHALRLSLKALQLDYVDLYLMHSPVAAQAMADCVTKGLTKSIGVSNFNALQLGEILEATTTPCVVNQIENHPYLEQTPLIDFCKSKNVAVTSYSPLGSSRSSETDPSLREEPLVKEMADSKGCTPAQLLIAYNLCQGLVCIPKSATPSHIKQNFKVGVNLTCKVPATRI</sequence>
<feature type="domain" description="NADP-dependent oxidoreductase" evidence="1">
    <location>
        <begin position="26"/>
        <end position="192"/>
    </location>
</feature>
<dbReference type="InterPro" id="IPR023210">
    <property type="entry name" value="NADP_OxRdtase_dom"/>
</dbReference>
<dbReference type="Proteomes" id="UP001152320">
    <property type="component" value="Chromosome 12"/>
</dbReference>
<proteinExistence type="predicted"/>
<dbReference type="PANTHER" id="PTHR11732">
    <property type="entry name" value="ALDO/KETO REDUCTASE"/>
    <property type="match status" value="1"/>
</dbReference>